<feature type="region of interest" description="Disordered" evidence="1">
    <location>
        <begin position="310"/>
        <end position="375"/>
    </location>
</feature>
<feature type="region of interest" description="Disordered" evidence="1">
    <location>
        <begin position="48"/>
        <end position="86"/>
    </location>
</feature>
<feature type="region of interest" description="Disordered" evidence="1">
    <location>
        <begin position="123"/>
        <end position="269"/>
    </location>
</feature>
<dbReference type="InterPro" id="IPR040412">
    <property type="entry name" value="At1g65710-like"/>
</dbReference>
<evidence type="ECO:0000256" key="1">
    <source>
        <dbReference type="SAM" id="MobiDB-lite"/>
    </source>
</evidence>
<reference evidence="2" key="1">
    <citation type="submission" date="2023-05" db="EMBL/GenBank/DDBJ databases">
        <authorList>
            <person name="Huff M."/>
        </authorList>
    </citation>
    <scope>NUCLEOTIDE SEQUENCE</scope>
</reference>
<proteinExistence type="predicted"/>
<feature type="compositionally biased region" description="Polar residues" evidence="1">
    <location>
        <begin position="340"/>
        <end position="360"/>
    </location>
</feature>
<dbReference type="PANTHER" id="PTHR34367">
    <property type="entry name" value="OS02G0734667 PROTEIN"/>
    <property type="match status" value="1"/>
</dbReference>
<accession>A0AAD1Z8U5</accession>
<feature type="compositionally biased region" description="Polar residues" evidence="1">
    <location>
        <begin position="317"/>
        <end position="332"/>
    </location>
</feature>
<organism evidence="2 3">
    <name type="scientific">Fraxinus pennsylvanica</name>
    <dbReference type="NCBI Taxonomy" id="56036"/>
    <lineage>
        <taxon>Eukaryota</taxon>
        <taxon>Viridiplantae</taxon>
        <taxon>Streptophyta</taxon>
        <taxon>Embryophyta</taxon>
        <taxon>Tracheophyta</taxon>
        <taxon>Spermatophyta</taxon>
        <taxon>Magnoliopsida</taxon>
        <taxon>eudicotyledons</taxon>
        <taxon>Gunneridae</taxon>
        <taxon>Pentapetalae</taxon>
        <taxon>asterids</taxon>
        <taxon>lamiids</taxon>
        <taxon>Lamiales</taxon>
        <taxon>Oleaceae</taxon>
        <taxon>Oleeae</taxon>
        <taxon>Fraxinus</taxon>
    </lineage>
</organism>
<feature type="compositionally biased region" description="Low complexity" evidence="1">
    <location>
        <begin position="247"/>
        <end position="263"/>
    </location>
</feature>
<protein>
    <submittedName>
        <fullName evidence="2">Uncharacterized protein</fullName>
    </submittedName>
</protein>
<dbReference type="EMBL" id="OU503041">
    <property type="protein sequence ID" value="CAI9763491.1"/>
    <property type="molecule type" value="Genomic_DNA"/>
</dbReference>
<feature type="region of interest" description="Disordered" evidence="1">
    <location>
        <begin position="452"/>
        <end position="491"/>
    </location>
</feature>
<feature type="compositionally biased region" description="Basic and acidic residues" evidence="1">
    <location>
        <begin position="53"/>
        <end position="71"/>
    </location>
</feature>
<evidence type="ECO:0000313" key="2">
    <source>
        <dbReference type="EMBL" id="CAI9763491.1"/>
    </source>
</evidence>
<dbReference type="AlphaFoldDB" id="A0AAD1Z8U5"/>
<evidence type="ECO:0000313" key="3">
    <source>
        <dbReference type="Proteomes" id="UP000834106"/>
    </source>
</evidence>
<feature type="compositionally biased region" description="Polar residues" evidence="1">
    <location>
        <begin position="613"/>
        <end position="658"/>
    </location>
</feature>
<name>A0AAD1Z8U5_9LAMI</name>
<feature type="region of interest" description="Disordered" evidence="1">
    <location>
        <begin position="1"/>
        <end position="34"/>
    </location>
</feature>
<dbReference type="PANTHER" id="PTHR34367:SF1">
    <property type="entry name" value="OS04G0528600 PROTEIN"/>
    <property type="match status" value="1"/>
</dbReference>
<feature type="region of interest" description="Disordered" evidence="1">
    <location>
        <begin position="607"/>
        <end position="695"/>
    </location>
</feature>
<dbReference type="Proteomes" id="UP000834106">
    <property type="component" value="Chromosome 6"/>
</dbReference>
<sequence>MGSCLSKKSTSSSSPGPILKPQAQMSNTPLEKKKAEEEIVMKHNFVTKHRKSHEVERLSEEEKTEVRKATEVVEMGKNSSTGNEINGELGNGKSVIIATPVRTSSCTKEEVDAILIQCGRLSRNSSTGKAGLSGSLVSSENAGNLQRGRKYSGSKRSFDFDNENGADRENVADGDYDGVMRGKEHRHRQSQRQSRTGGSASKGRRRTPSRERDQAGQQRSGSKERGESGGGRRVSRSPGKRSESPITTSNGANSLAANSNNGTCRPGKMVSVPATVSSLAMDKSTNAGPGGVGGSEPNSTMAVKRIQVKRTAGVDSTVGSRSAASPRNQSPARANVKGLNENQNVNSCQNQPVSLSQSNSRKAEQSPYRRNPLSEIDTNIVMEQMPFPAGVKPANNILPQVVTEKANAESTRAELKLRSKKIDHNLVNCKAKEQPQLIAEKSKGSQGVTDNFALKRVPSGPENIKPQTMTRSRSFRESQDLDNKPETPLNPTPSYTALLLEDIQNFHQKNPLNPGFTLPPSVTKACSILEAVADLNSSTGSNLFSTSLDTMRNPTAEHFVKSDKKTRLETKRDPIVESEVVANDDLMQPSFHKYITVRRGMVTGDEDLEEQESSGSNSFVGSQEHWLSSSWEPNSVDSTDRSNTIMSSSRQNNRSPLANQRHAISDLGHHQHTGIGHGRVGSRDLHTTPRAAASS</sequence>
<gene>
    <name evidence="2" type="ORF">FPE_LOCUS10921</name>
</gene>
<keyword evidence="3" id="KW-1185">Reference proteome</keyword>
<feature type="compositionally biased region" description="Low complexity" evidence="1">
    <location>
        <begin position="1"/>
        <end position="14"/>
    </location>
</feature>
<feature type="compositionally biased region" description="Polar residues" evidence="1">
    <location>
        <begin position="135"/>
        <end position="144"/>
    </location>
</feature>
<feature type="compositionally biased region" description="Basic and acidic residues" evidence="1">
    <location>
        <begin position="474"/>
        <end position="485"/>
    </location>
</feature>